<name>A0ABX3N2D2_9RHOB</name>
<feature type="transmembrane region" description="Helical" evidence="1">
    <location>
        <begin position="12"/>
        <end position="31"/>
    </location>
</feature>
<sequence length="62" mass="6421">MGLRQKRKELVGLVGAIGVVIAIAGFVGGYLSPGATIVWTLGVWIVGTMLVRVFTDPPGPGK</sequence>
<organism evidence="2 3">
    <name type="scientific">Thioclava sediminum</name>
    <dbReference type="NCBI Taxonomy" id="1915319"/>
    <lineage>
        <taxon>Bacteria</taxon>
        <taxon>Pseudomonadati</taxon>
        <taxon>Pseudomonadota</taxon>
        <taxon>Alphaproteobacteria</taxon>
        <taxon>Rhodobacterales</taxon>
        <taxon>Paracoccaceae</taxon>
        <taxon>Thioclava</taxon>
    </lineage>
</organism>
<keyword evidence="1" id="KW-1133">Transmembrane helix</keyword>
<comment type="caution">
    <text evidence="2">The sequence shown here is derived from an EMBL/GenBank/DDBJ whole genome shotgun (WGS) entry which is preliminary data.</text>
</comment>
<evidence type="ECO:0000256" key="1">
    <source>
        <dbReference type="SAM" id="Phobius"/>
    </source>
</evidence>
<dbReference type="RefSeq" id="WP_078599710.1">
    <property type="nucleotide sequence ID" value="NZ_MPZV01000001.1"/>
</dbReference>
<gene>
    <name evidence="2" type="ORF">BMI91_05005</name>
</gene>
<reference evidence="2 3" key="1">
    <citation type="submission" date="2016-11" db="EMBL/GenBank/DDBJ databases">
        <title>A multilocus sequence analysis scheme for characterization of bacteria in the genus Thioclava.</title>
        <authorList>
            <person name="Liu Y."/>
            <person name="Shao Z."/>
        </authorList>
    </citation>
    <scope>NUCLEOTIDE SEQUENCE [LARGE SCALE GENOMIC DNA]</scope>
    <source>
        <strain evidence="2 3">TAW-CT134</strain>
    </source>
</reference>
<dbReference type="EMBL" id="MPZV01000001">
    <property type="protein sequence ID" value="OOY25757.1"/>
    <property type="molecule type" value="Genomic_DNA"/>
</dbReference>
<proteinExistence type="predicted"/>
<protein>
    <submittedName>
        <fullName evidence="2">Uncharacterized protein</fullName>
    </submittedName>
</protein>
<feature type="transmembrane region" description="Helical" evidence="1">
    <location>
        <begin position="37"/>
        <end position="55"/>
    </location>
</feature>
<accession>A0ABX3N2D2</accession>
<keyword evidence="1" id="KW-0472">Membrane</keyword>
<evidence type="ECO:0000313" key="2">
    <source>
        <dbReference type="EMBL" id="OOY25757.1"/>
    </source>
</evidence>
<keyword evidence="1" id="KW-0812">Transmembrane</keyword>
<evidence type="ECO:0000313" key="3">
    <source>
        <dbReference type="Proteomes" id="UP000190787"/>
    </source>
</evidence>
<dbReference type="Proteomes" id="UP000190787">
    <property type="component" value="Unassembled WGS sequence"/>
</dbReference>
<keyword evidence="3" id="KW-1185">Reference proteome</keyword>